<dbReference type="EMBL" id="UINC01074544">
    <property type="protein sequence ID" value="SVC11845.1"/>
    <property type="molecule type" value="Genomic_DNA"/>
</dbReference>
<sequence>MGFRARDFVQPATLRQLKTLVNQISHKKE</sequence>
<evidence type="ECO:0000313" key="1">
    <source>
        <dbReference type="EMBL" id="SVC11845.1"/>
    </source>
</evidence>
<organism evidence="1">
    <name type="scientific">marine metagenome</name>
    <dbReference type="NCBI Taxonomy" id="408172"/>
    <lineage>
        <taxon>unclassified sequences</taxon>
        <taxon>metagenomes</taxon>
        <taxon>ecological metagenomes</taxon>
    </lineage>
</organism>
<protein>
    <submittedName>
        <fullName evidence="1">Uncharacterized protein</fullName>
    </submittedName>
</protein>
<dbReference type="AlphaFoldDB" id="A0A382JJJ1"/>
<reference evidence="1" key="1">
    <citation type="submission" date="2018-05" db="EMBL/GenBank/DDBJ databases">
        <authorList>
            <person name="Lanie J.A."/>
            <person name="Ng W.-L."/>
            <person name="Kazmierczak K.M."/>
            <person name="Andrzejewski T.M."/>
            <person name="Davidsen T.M."/>
            <person name="Wayne K.J."/>
            <person name="Tettelin H."/>
            <person name="Glass J.I."/>
            <person name="Rusch D."/>
            <person name="Podicherti R."/>
            <person name="Tsui H.-C.T."/>
            <person name="Winkler M.E."/>
        </authorList>
    </citation>
    <scope>NUCLEOTIDE SEQUENCE</scope>
</reference>
<accession>A0A382JJJ1</accession>
<name>A0A382JJJ1_9ZZZZ</name>
<proteinExistence type="predicted"/>
<gene>
    <name evidence="1" type="ORF">METZ01_LOCUS264699</name>
</gene>